<dbReference type="AlphaFoldDB" id="A0A512L9U4"/>
<dbReference type="Proteomes" id="UP000321337">
    <property type="component" value="Unassembled WGS sequence"/>
</dbReference>
<evidence type="ECO:0000313" key="1">
    <source>
        <dbReference type="EMBL" id="GEP31253.1"/>
    </source>
</evidence>
<comment type="caution">
    <text evidence="1">The sequence shown here is derived from an EMBL/GenBank/DDBJ whole genome shotgun (WGS) entry which is preliminary data.</text>
</comment>
<name>A0A512L9U4_9PROT</name>
<keyword evidence="2" id="KW-1185">Reference proteome</keyword>
<proteinExistence type="predicted"/>
<dbReference type="EMBL" id="BKAD01000027">
    <property type="protein sequence ID" value="GEP31253.1"/>
    <property type="molecule type" value="Genomic_DNA"/>
</dbReference>
<evidence type="ECO:0000313" key="2">
    <source>
        <dbReference type="Proteomes" id="UP000321337"/>
    </source>
</evidence>
<reference evidence="1 2" key="1">
    <citation type="submission" date="2019-07" db="EMBL/GenBank/DDBJ databases">
        <title>Whole genome shotgun sequence of Thiobacillus plumbophilus NBRC 107929.</title>
        <authorList>
            <person name="Hosoyama A."/>
            <person name="Uohara A."/>
            <person name="Ohji S."/>
            <person name="Ichikawa N."/>
        </authorList>
    </citation>
    <scope>NUCLEOTIDE SEQUENCE [LARGE SCALE GENOMIC DNA]</scope>
    <source>
        <strain evidence="1 2">NBRC 107929</strain>
    </source>
</reference>
<accession>A0A512L9U4</accession>
<organism evidence="1 2">
    <name type="scientific">Sulfuriferula plumbiphila</name>
    <dbReference type="NCBI Taxonomy" id="171865"/>
    <lineage>
        <taxon>Bacteria</taxon>
        <taxon>Pseudomonadati</taxon>
        <taxon>Pseudomonadota</taxon>
        <taxon>Betaproteobacteria</taxon>
        <taxon>Nitrosomonadales</taxon>
        <taxon>Sulfuricellaceae</taxon>
        <taxon>Sulfuriferula</taxon>
    </lineage>
</organism>
<protein>
    <submittedName>
        <fullName evidence="1">Uncharacterized protein</fullName>
    </submittedName>
</protein>
<sequence>MRRIFLPTAGTLRLQQRGLLRWFTLHAAARFALPHPFRLSQFDWPVCAISYISYSRFTPGTPAQSGYAFETAEILRYVR</sequence>
<gene>
    <name evidence="1" type="ORF">TPL01_23910</name>
</gene>